<organism evidence="2 3">
    <name type="scientific">Lentzea alba</name>
    <dbReference type="NCBI Taxonomy" id="2714351"/>
    <lineage>
        <taxon>Bacteria</taxon>
        <taxon>Bacillati</taxon>
        <taxon>Actinomycetota</taxon>
        <taxon>Actinomycetes</taxon>
        <taxon>Pseudonocardiales</taxon>
        <taxon>Pseudonocardiaceae</taxon>
        <taxon>Lentzea</taxon>
    </lineage>
</organism>
<accession>A0A7C9RTZ1</accession>
<proteinExistence type="predicted"/>
<dbReference type="SUPFAM" id="SSF56112">
    <property type="entry name" value="Protein kinase-like (PK-like)"/>
    <property type="match status" value="1"/>
</dbReference>
<evidence type="ECO:0000313" key="3">
    <source>
        <dbReference type="Proteomes" id="UP000481360"/>
    </source>
</evidence>
<dbReference type="AlphaFoldDB" id="A0A7C9RTZ1"/>
<feature type="domain" description="Aminoglycoside phosphotransferase" evidence="1">
    <location>
        <begin position="48"/>
        <end position="209"/>
    </location>
</feature>
<dbReference type="InterPro" id="IPR002575">
    <property type="entry name" value="Aminoglycoside_PTrfase"/>
</dbReference>
<keyword evidence="2" id="KW-0808">Transferase</keyword>
<gene>
    <name evidence="2" type="ORF">G7043_16965</name>
</gene>
<sequence length="276" mass="30700">MAAATALARELRLRVDDAVVICNSNKLALHLLPCGVFARVAVAGQEVAALEVELALRLSATSSPVAALEPRVEPRVYERDGFAVTLWTHYDVVTPDLDCPGAYADALHRLHTGMRSVEITTPHFLDRVAEAEQLVTHRDESPALTEADRHLLVSTLQSARERIRNRDAPEQLLHGEPHPGNLLSTRDGLLFIDFETCCRGPVEFDVAHVPEEVSARYPDIDQVLLVECRRLVLAMVAAWRWDIRDEFPDGRRHGRNILSLLREGPPWPTLGALVAE</sequence>
<comment type="caution">
    <text evidence="2">The sequence shown here is derived from an EMBL/GenBank/DDBJ whole genome shotgun (WGS) entry which is preliminary data.</text>
</comment>
<dbReference type="GO" id="GO:0016740">
    <property type="term" value="F:transferase activity"/>
    <property type="evidence" value="ECO:0007669"/>
    <property type="project" value="UniProtKB-KW"/>
</dbReference>
<name>A0A7C9RTZ1_9PSEU</name>
<dbReference type="Gene3D" id="3.90.1200.10">
    <property type="match status" value="1"/>
</dbReference>
<keyword evidence="3" id="KW-1185">Reference proteome</keyword>
<evidence type="ECO:0000313" key="2">
    <source>
        <dbReference type="EMBL" id="NGY60622.1"/>
    </source>
</evidence>
<dbReference type="Proteomes" id="UP000481360">
    <property type="component" value="Unassembled WGS sequence"/>
</dbReference>
<dbReference type="InterPro" id="IPR011009">
    <property type="entry name" value="Kinase-like_dom_sf"/>
</dbReference>
<dbReference type="Pfam" id="PF01636">
    <property type="entry name" value="APH"/>
    <property type="match status" value="1"/>
</dbReference>
<dbReference type="EMBL" id="JAAMPJ010000004">
    <property type="protein sequence ID" value="NGY60622.1"/>
    <property type="molecule type" value="Genomic_DNA"/>
</dbReference>
<protein>
    <submittedName>
        <fullName evidence="2">Phosphotransferase</fullName>
    </submittedName>
</protein>
<evidence type="ECO:0000259" key="1">
    <source>
        <dbReference type="Pfam" id="PF01636"/>
    </source>
</evidence>
<reference evidence="2 3" key="1">
    <citation type="submission" date="2020-03" db="EMBL/GenBank/DDBJ databases">
        <title>Isolation and identification of active actinomycetes.</title>
        <authorList>
            <person name="Sun X."/>
        </authorList>
    </citation>
    <scope>NUCLEOTIDE SEQUENCE [LARGE SCALE GENOMIC DNA]</scope>
    <source>
        <strain evidence="2 3">NEAU-D13</strain>
    </source>
</reference>